<comment type="subcellular location">
    <subcellularLocation>
        <location evidence="1">Cell membrane</location>
        <topology evidence="1">Multi-pass membrane protein</topology>
    </subcellularLocation>
    <subcellularLocation>
        <location evidence="6">Membrane</location>
        <topology evidence="6">Multi-pass membrane protein</topology>
    </subcellularLocation>
</comment>
<evidence type="ECO:0000313" key="10">
    <source>
        <dbReference type="Proteomes" id="UP000001992"/>
    </source>
</evidence>
<keyword evidence="5 7" id="KW-0472">Membrane</keyword>
<proteinExistence type="inferred from homology"/>
<evidence type="ECO:0000256" key="7">
    <source>
        <dbReference type="SAM" id="Phobius"/>
    </source>
</evidence>
<feature type="transmembrane region" description="Helical" evidence="7">
    <location>
        <begin position="20"/>
        <end position="43"/>
    </location>
</feature>
<organism evidence="9 10">
    <name type="scientific">Methanobrevibacter smithii (strain ATCC 35061 / DSM 861 / OCM 144 / PS)</name>
    <dbReference type="NCBI Taxonomy" id="420247"/>
    <lineage>
        <taxon>Archaea</taxon>
        <taxon>Methanobacteriati</taxon>
        <taxon>Methanobacteriota</taxon>
        <taxon>Methanomada group</taxon>
        <taxon>Methanobacteria</taxon>
        <taxon>Methanobacteriales</taxon>
        <taxon>Methanobacteriaceae</taxon>
        <taxon>Methanobrevibacter</taxon>
    </lineage>
</organism>
<feature type="transmembrane region" description="Helical" evidence="7">
    <location>
        <begin position="163"/>
        <end position="184"/>
    </location>
</feature>
<sequence length="213" mass="23052">MIIQGTETLSSFIHIVSESLLTPVMILIVVGLIVVILCIGGLINERISRKTISSEELESLVRDVSFSQSHSEIEKLIEESNLFDFQKNVLVKIANNYDIGSEARKALASELISAEETKLIKSTNKTDVLVRVGPILGLLGTLIPLGPGLAALGSGDIVTLAEALTVAFDTTVTGLVIGALAYLVSKFKKQWYESDLIVLETIAEAELETLNRK</sequence>
<dbReference type="GO" id="GO:0017038">
    <property type="term" value="P:protein import"/>
    <property type="evidence" value="ECO:0007669"/>
    <property type="project" value="TreeGrafter"/>
</dbReference>
<dbReference type="PATRIC" id="fig|420247.28.peg.1395"/>
<keyword evidence="3 7" id="KW-0812">Transmembrane</keyword>
<dbReference type="eggNOG" id="arCOG03209">
    <property type="taxonomic scope" value="Archaea"/>
</dbReference>
<dbReference type="GeneID" id="78818049"/>
<dbReference type="InterPro" id="IPR002898">
    <property type="entry name" value="MotA_ExbB_proton_chnl"/>
</dbReference>
<dbReference type="GO" id="GO:0005886">
    <property type="term" value="C:plasma membrane"/>
    <property type="evidence" value="ECO:0007669"/>
    <property type="project" value="UniProtKB-SubCell"/>
</dbReference>
<dbReference type="EnsemblBacteria" id="ABQ87606">
    <property type="protein sequence ID" value="ABQ87606"/>
    <property type="gene ID" value="Msm_1401"/>
</dbReference>
<dbReference type="InterPro" id="IPR050790">
    <property type="entry name" value="ExbB/TolQ_transport"/>
</dbReference>
<dbReference type="AlphaFoldDB" id="A5UN28"/>
<name>A5UN28_METS3</name>
<evidence type="ECO:0000259" key="8">
    <source>
        <dbReference type="Pfam" id="PF01618"/>
    </source>
</evidence>
<dbReference type="HOGENOM" id="CLU_088835_0_0_2"/>
<dbReference type="Pfam" id="PF01618">
    <property type="entry name" value="MotA_ExbB"/>
    <property type="match status" value="1"/>
</dbReference>
<comment type="similarity">
    <text evidence="6">Belongs to the exbB/tolQ family.</text>
</comment>
<dbReference type="PANTHER" id="PTHR30625">
    <property type="entry name" value="PROTEIN TOLQ"/>
    <property type="match status" value="1"/>
</dbReference>
<evidence type="ECO:0000313" key="9">
    <source>
        <dbReference type="EMBL" id="ABQ87606.1"/>
    </source>
</evidence>
<keyword evidence="2" id="KW-1003">Cell membrane</keyword>
<dbReference type="RefSeq" id="WP_011954489.1">
    <property type="nucleotide sequence ID" value="NC_009515.1"/>
</dbReference>
<feature type="transmembrane region" description="Helical" evidence="7">
    <location>
        <begin position="128"/>
        <end position="151"/>
    </location>
</feature>
<evidence type="ECO:0000256" key="3">
    <source>
        <dbReference type="ARBA" id="ARBA00022692"/>
    </source>
</evidence>
<dbReference type="EMBL" id="CP000678">
    <property type="protein sequence ID" value="ABQ87606.1"/>
    <property type="molecule type" value="Genomic_DNA"/>
</dbReference>
<evidence type="ECO:0000256" key="4">
    <source>
        <dbReference type="ARBA" id="ARBA00022989"/>
    </source>
</evidence>
<evidence type="ECO:0000256" key="5">
    <source>
        <dbReference type="ARBA" id="ARBA00023136"/>
    </source>
</evidence>
<evidence type="ECO:0000256" key="6">
    <source>
        <dbReference type="RuleBase" id="RU004057"/>
    </source>
</evidence>
<protein>
    <submittedName>
        <fullName evidence="9">Biopolymer transport protein</fullName>
    </submittedName>
</protein>
<keyword evidence="10" id="KW-1185">Reference proteome</keyword>
<dbReference type="STRING" id="420247.Msm_1401"/>
<dbReference type="Proteomes" id="UP000001992">
    <property type="component" value="Chromosome"/>
</dbReference>
<evidence type="ECO:0000256" key="1">
    <source>
        <dbReference type="ARBA" id="ARBA00004651"/>
    </source>
</evidence>
<keyword evidence="6" id="KW-0813">Transport</keyword>
<gene>
    <name evidence="9" type="ordered locus">Msm_1401</name>
</gene>
<keyword evidence="6" id="KW-0653">Protein transport</keyword>
<dbReference type="KEGG" id="msi:Msm_1401"/>
<reference evidence="9 10" key="1">
    <citation type="journal article" date="2007" name="Proc. Natl. Acad. Sci. U.S.A.">
        <title>Genomic and metabolic adaptations of Methanobrevibacter smithii to the human gut.</title>
        <authorList>
            <person name="Samuel B.S."/>
            <person name="Hansen E.E."/>
            <person name="Manchester J.K."/>
            <person name="Coutinho P.M."/>
            <person name="Henrissat B."/>
            <person name="Fulton R."/>
            <person name="Latreille P."/>
            <person name="Kim K."/>
            <person name="Wilson R.K."/>
            <person name="Gordon J.I."/>
        </authorList>
    </citation>
    <scope>NUCLEOTIDE SEQUENCE [LARGE SCALE GENOMIC DNA]</scope>
    <source>
        <strain evidence="10">ATCC 35061 / DSM 861 / OCM 144 / PS</strain>
    </source>
</reference>
<evidence type="ECO:0000256" key="2">
    <source>
        <dbReference type="ARBA" id="ARBA00022475"/>
    </source>
</evidence>
<dbReference type="PANTHER" id="PTHR30625:SF3">
    <property type="entry name" value="TOL-PAL SYSTEM PROTEIN TOLQ"/>
    <property type="match status" value="1"/>
</dbReference>
<keyword evidence="4 7" id="KW-1133">Transmembrane helix</keyword>
<dbReference type="BioCyc" id="MSMI420247:GHWZ-1438-MONOMER"/>
<feature type="domain" description="MotA/TolQ/ExbB proton channel" evidence="8">
    <location>
        <begin position="102"/>
        <end position="193"/>
    </location>
</feature>
<accession>A5UN28</accession>